<name>V8NCN0_OPHHA</name>
<accession>V8NCN0</accession>
<feature type="non-terminal residue" evidence="2">
    <location>
        <position position="1"/>
    </location>
</feature>
<reference evidence="2 3" key="1">
    <citation type="journal article" date="2013" name="Proc. Natl. Acad. Sci. U.S.A.">
        <title>The king cobra genome reveals dynamic gene evolution and adaptation in the snake venom system.</title>
        <authorList>
            <person name="Vonk F.J."/>
            <person name="Casewell N.R."/>
            <person name="Henkel C.V."/>
            <person name="Heimberg A.M."/>
            <person name="Jansen H.J."/>
            <person name="McCleary R.J."/>
            <person name="Kerkkamp H.M."/>
            <person name="Vos R.A."/>
            <person name="Guerreiro I."/>
            <person name="Calvete J.J."/>
            <person name="Wuster W."/>
            <person name="Woods A.E."/>
            <person name="Logan J.M."/>
            <person name="Harrison R.A."/>
            <person name="Castoe T.A."/>
            <person name="de Koning A.P."/>
            <person name="Pollock D.D."/>
            <person name="Yandell M."/>
            <person name="Calderon D."/>
            <person name="Renjifo C."/>
            <person name="Currier R.B."/>
            <person name="Salgado D."/>
            <person name="Pla D."/>
            <person name="Sanz L."/>
            <person name="Hyder A.S."/>
            <person name="Ribeiro J.M."/>
            <person name="Arntzen J.W."/>
            <person name="van den Thillart G.E."/>
            <person name="Boetzer M."/>
            <person name="Pirovano W."/>
            <person name="Dirks R.P."/>
            <person name="Spaink H.P."/>
            <person name="Duboule D."/>
            <person name="McGlinn E."/>
            <person name="Kini R.M."/>
            <person name="Richardson M.K."/>
        </authorList>
    </citation>
    <scope>NUCLEOTIDE SEQUENCE</scope>
    <source>
        <tissue evidence="2">Blood</tissue>
    </source>
</reference>
<sequence length="903" mass="99565">MPPLVPAFQLTNSKPIKSETINSSKFHFIRVVILAHLGKPESEGSKEKSKIPPLHPSVHHMVQSVLHPNWRHPPSHSPPVRPVEELASPSLLYLVSLDQKFLNLTRHLLRIPERRYHETWFCHAACVSMTAAFCHSSLQPLEPFGALLGDASCALKTHTQRWCHNCSEDKDKDGHKPEGSRDLVTFYMAINHRGQKTSQDLTLVQLLHFVPAPLACAKGELVGLTLVLVSVGKILLRRVTLQQVRLGGRLIRNGRQRKEAALSCCSLGTLQVEPQMYVIVRHLLSELYPVLRPFLPLQPASGCGCGCHFEMSVLLSNVPNFVAIFDEALKGSPATASLNNVIGNFPPLVDFDDILNSPTSVQSPGLRPIRSAGIQWEAENRWGRDQSEVGFAGSPNDSKFPLLVLQNWSKVAEYHLQLTPVVTRALFTPTGAEPVGSGGYMETRRCLNMDWGGAITPSSLRRGRYSGTSHCSAFQEKRQSRERAATLARDITGPLSLGARPGSPRLMTTIEPSLCKAAKGDHAGYCDHHKHEPAAKHLNFDPVTMRMLQQPWESHEWQLWDPSYCAHYKRRLFSTYHHIPLFKFLRESGFPIDFAYQKIAKDDHRARETATVIKTNQLPSATQPADSLNSPLLLQLSPKCSHVYGKSRSKVLSYTHTWSSLWLRVVQQNTVSTTASRQQVQRGKETKAVIKASPANCSVSNGTHNSMNSALVPDKRLSPQRLLLNLSPQMCLVKRVGALSSRVVGSACAVPVSSPLSVLRDQEGAVLACRLSSVAPHLHCRPSLPLSLGRPALILPCWQAVPSLRGSSSCSFPCSSKANLLTSVSPSSSSSSSADSGSDRAMTHDHVDAATVLSGKNSCVTFSLPLSLQTDILTSGQRKEEEECCHQATRHQFSRDLCQYDIQ</sequence>
<organism evidence="2 3">
    <name type="scientific">Ophiophagus hannah</name>
    <name type="common">King cobra</name>
    <name type="synonym">Naja hannah</name>
    <dbReference type="NCBI Taxonomy" id="8665"/>
    <lineage>
        <taxon>Eukaryota</taxon>
        <taxon>Metazoa</taxon>
        <taxon>Chordata</taxon>
        <taxon>Craniata</taxon>
        <taxon>Vertebrata</taxon>
        <taxon>Euteleostomi</taxon>
        <taxon>Lepidosauria</taxon>
        <taxon>Squamata</taxon>
        <taxon>Bifurcata</taxon>
        <taxon>Unidentata</taxon>
        <taxon>Episquamata</taxon>
        <taxon>Toxicofera</taxon>
        <taxon>Serpentes</taxon>
        <taxon>Colubroidea</taxon>
        <taxon>Elapidae</taxon>
        <taxon>Elapinae</taxon>
        <taxon>Ophiophagus</taxon>
    </lineage>
</organism>
<feature type="compositionally biased region" description="Low complexity" evidence="1">
    <location>
        <begin position="823"/>
        <end position="836"/>
    </location>
</feature>
<evidence type="ECO:0000313" key="3">
    <source>
        <dbReference type="Proteomes" id="UP000018936"/>
    </source>
</evidence>
<keyword evidence="3" id="KW-1185">Reference proteome</keyword>
<comment type="caution">
    <text evidence="2">The sequence shown here is derived from an EMBL/GenBank/DDBJ whole genome shotgun (WGS) entry which is preliminary data.</text>
</comment>
<proteinExistence type="predicted"/>
<dbReference type="AlphaFoldDB" id="V8NCN0"/>
<evidence type="ECO:0000256" key="1">
    <source>
        <dbReference type="SAM" id="MobiDB-lite"/>
    </source>
</evidence>
<protein>
    <submittedName>
        <fullName evidence="2">Uncharacterized protein</fullName>
    </submittedName>
</protein>
<dbReference type="Proteomes" id="UP000018936">
    <property type="component" value="Unassembled WGS sequence"/>
</dbReference>
<dbReference type="EMBL" id="AZIM01005310">
    <property type="protein sequence ID" value="ETE59701.1"/>
    <property type="molecule type" value="Genomic_DNA"/>
</dbReference>
<feature type="region of interest" description="Disordered" evidence="1">
    <location>
        <begin position="822"/>
        <end position="842"/>
    </location>
</feature>
<evidence type="ECO:0000313" key="2">
    <source>
        <dbReference type="EMBL" id="ETE59701.1"/>
    </source>
</evidence>
<gene>
    <name evidence="2" type="ORF">L345_14568</name>
</gene>